<proteinExistence type="predicted"/>
<reference evidence="1" key="1">
    <citation type="submission" date="2022-10" db="EMBL/GenBank/DDBJ databases">
        <title>Description of microaerobic benzene degrading bacteria.</title>
        <authorList>
            <person name="Bedics A."/>
            <person name="Tancsics A."/>
            <person name="Banerjee S."/>
        </authorList>
    </citation>
    <scope>NUCLEOTIDE SEQUENCE</scope>
    <source>
        <strain evidence="1">D2M1</strain>
    </source>
</reference>
<sequence>MDNKMLFCLGKSFANSIAAGDRDSIDCLLRMLDSRKRGLLLIYSSNKAIDLIVAYFQQSGDGETVELLRTMSKKFRHKKQLLKDLTAFVLVGCSGKRNPRRRGNVIHVAPDFINKSNVLYPPILLGENLTDCELYAEGISKNFIDGIPQSLSELQLFDRFESGGGNSTHYSYSRHKQKSMDFCFCIVDSDRAHPSKKLGDTAKFVVNVDKNHKSPLCDNLVIDMYSAENLLPMDEIERQFNVGKSQQQISQFAIAKKIRGMNSWRHLPLKQGINGGDLKKVDMRSQYWAGELKAAGMTLPCCEDPSCSCNLVPSISDKTLATALKPENAGWRSKLNREDSQYIRSDYSKISTELRSWLCVGAPIRS</sequence>
<gene>
    <name evidence="1" type="ORF">OIN59_02330</name>
</gene>
<dbReference type="Proteomes" id="UP001148932">
    <property type="component" value="Unassembled WGS sequence"/>
</dbReference>
<keyword evidence="2" id="KW-1185">Reference proteome</keyword>
<evidence type="ECO:0000313" key="1">
    <source>
        <dbReference type="EMBL" id="MDD2176250.1"/>
    </source>
</evidence>
<dbReference type="EMBL" id="JAPCKI010000001">
    <property type="protein sequence ID" value="MDD2176250.1"/>
    <property type="molecule type" value="Genomic_DNA"/>
</dbReference>
<accession>A0ABT5RRB5</accession>
<organism evidence="1 2">
    <name type="scientific">Acidovorax benzenivorans</name>
    <dbReference type="NCBI Taxonomy" id="2987520"/>
    <lineage>
        <taxon>Bacteria</taxon>
        <taxon>Pseudomonadati</taxon>
        <taxon>Pseudomonadota</taxon>
        <taxon>Betaproteobacteria</taxon>
        <taxon>Burkholderiales</taxon>
        <taxon>Comamonadaceae</taxon>
        <taxon>Acidovorax</taxon>
    </lineage>
</organism>
<protein>
    <submittedName>
        <fullName evidence="1">Uncharacterized protein</fullName>
    </submittedName>
</protein>
<evidence type="ECO:0000313" key="2">
    <source>
        <dbReference type="Proteomes" id="UP001148932"/>
    </source>
</evidence>
<comment type="caution">
    <text evidence="1">The sequence shown here is derived from an EMBL/GenBank/DDBJ whole genome shotgun (WGS) entry which is preliminary data.</text>
</comment>
<name>A0ABT5RRB5_9BURK</name>